<accession>A0ABQ1SB67</accession>
<dbReference type="RefSeq" id="WP_188644943.1">
    <property type="nucleotide sequence ID" value="NZ_BMKL01000001.1"/>
</dbReference>
<dbReference type="Proteomes" id="UP000619041">
    <property type="component" value="Unassembled WGS sequence"/>
</dbReference>
<dbReference type="InterPro" id="IPR054189">
    <property type="entry name" value="DUF6894"/>
</dbReference>
<dbReference type="EMBL" id="BMKL01000001">
    <property type="protein sequence ID" value="GGD99665.1"/>
    <property type="molecule type" value="Genomic_DNA"/>
</dbReference>
<name>A0ABQ1SB67_9SPHN</name>
<sequence length="81" mass="9035">MRYFFNLAGAVQDPDNVGVELESLSDARIEAVRFAGRYLRDRPEVVWLGDEFRIEVMNASGLILFTFIAIGVDAPAGMRAK</sequence>
<comment type="caution">
    <text evidence="2">The sequence shown here is derived from an EMBL/GenBank/DDBJ whole genome shotgun (WGS) entry which is preliminary data.</text>
</comment>
<gene>
    <name evidence="2" type="ORF">GCM10011515_19380</name>
</gene>
<evidence type="ECO:0000259" key="1">
    <source>
        <dbReference type="Pfam" id="PF21834"/>
    </source>
</evidence>
<dbReference type="Pfam" id="PF21834">
    <property type="entry name" value="DUF6894"/>
    <property type="match status" value="1"/>
</dbReference>
<evidence type="ECO:0000313" key="2">
    <source>
        <dbReference type="EMBL" id="GGD99665.1"/>
    </source>
</evidence>
<proteinExistence type="predicted"/>
<protein>
    <recommendedName>
        <fullName evidence="1">DUF6894 domain-containing protein</fullName>
    </recommendedName>
</protein>
<organism evidence="2 3">
    <name type="scientific">Tsuneonella deserti</name>
    <dbReference type="NCBI Taxonomy" id="2035528"/>
    <lineage>
        <taxon>Bacteria</taxon>
        <taxon>Pseudomonadati</taxon>
        <taxon>Pseudomonadota</taxon>
        <taxon>Alphaproteobacteria</taxon>
        <taxon>Sphingomonadales</taxon>
        <taxon>Erythrobacteraceae</taxon>
        <taxon>Tsuneonella</taxon>
    </lineage>
</organism>
<feature type="domain" description="DUF6894" evidence="1">
    <location>
        <begin position="2"/>
        <end position="67"/>
    </location>
</feature>
<keyword evidence="3" id="KW-1185">Reference proteome</keyword>
<evidence type="ECO:0000313" key="3">
    <source>
        <dbReference type="Proteomes" id="UP000619041"/>
    </source>
</evidence>
<reference evidence="3" key="1">
    <citation type="journal article" date="2019" name="Int. J. Syst. Evol. Microbiol.">
        <title>The Global Catalogue of Microorganisms (GCM) 10K type strain sequencing project: providing services to taxonomists for standard genome sequencing and annotation.</title>
        <authorList>
            <consortium name="The Broad Institute Genomics Platform"/>
            <consortium name="The Broad Institute Genome Sequencing Center for Infectious Disease"/>
            <person name="Wu L."/>
            <person name="Ma J."/>
        </authorList>
    </citation>
    <scope>NUCLEOTIDE SEQUENCE [LARGE SCALE GENOMIC DNA]</scope>
    <source>
        <strain evidence="3">CGMCC 1.15959</strain>
    </source>
</reference>